<keyword evidence="1" id="KW-1003">Cell membrane</keyword>
<dbReference type="InterPro" id="IPR050490">
    <property type="entry name" value="Bact_solute-bd_prot1"/>
</dbReference>
<dbReference type="SUPFAM" id="SSF53850">
    <property type="entry name" value="Periplasmic binding protein-like II"/>
    <property type="match status" value="1"/>
</dbReference>
<keyword evidence="8" id="KW-1185">Reference proteome</keyword>
<dbReference type="PANTHER" id="PTHR43649:SF33">
    <property type="entry name" value="POLYGALACTURONAN_RHAMNOGALACTURONAN-BINDING PROTEIN YTCQ"/>
    <property type="match status" value="1"/>
</dbReference>
<dbReference type="Pfam" id="PF01547">
    <property type="entry name" value="SBP_bac_1"/>
    <property type="match status" value="1"/>
</dbReference>
<dbReference type="PROSITE" id="PS51257">
    <property type="entry name" value="PROKAR_LIPOPROTEIN"/>
    <property type="match status" value="1"/>
</dbReference>
<keyword evidence="5" id="KW-0449">Lipoprotein</keyword>
<organism evidence="7 8">
    <name type="scientific">Sporosarcina quadrami</name>
    <dbReference type="NCBI Taxonomy" id="2762234"/>
    <lineage>
        <taxon>Bacteria</taxon>
        <taxon>Bacillati</taxon>
        <taxon>Bacillota</taxon>
        <taxon>Bacilli</taxon>
        <taxon>Bacillales</taxon>
        <taxon>Caryophanaceae</taxon>
        <taxon>Sporosarcina</taxon>
    </lineage>
</organism>
<name>A0ABR8U9P3_9BACL</name>
<feature type="signal peptide" evidence="6">
    <location>
        <begin position="1"/>
        <end position="18"/>
    </location>
</feature>
<gene>
    <name evidence="7" type="ORF">H9649_08035</name>
</gene>
<comment type="caution">
    <text evidence="7">The sequence shown here is derived from an EMBL/GenBank/DDBJ whole genome shotgun (WGS) entry which is preliminary data.</text>
</comment>
<evidence type="ECO:0000313" key="8">
    <source>
        <dbReference type="Proteomes" id="UP000626786"/>
    </source>
</evidence>
<reference evidence="7 8" key="1">
    <citation type="submission" date="2020-08" db="EMBL/GenBank/DDBJ databases">
        <title>A Genomic Blueprint of the Chicken Gut Microbiome.</title>
        <authorList>
            <person name="Gilroy R."/>
            <person name="Ravi A."/>
            <person name="Getino M."/>
            <person name="Pursley I."/>
            <person name="Horton D.L."/>
            <person name="Alikhan N.-F."/>
            <person name="Baker D."/>
            <person name="Gharbi K."/>
            <person name="Hall N."/>
            <person name="Watson M."/>
            <person name="Adriaenssens E.M."/>
            <person name="Foster-Nyarko E."/>
            <person name="Jarju S."/>
            <person name="Secka A."/>
            <person name="Antonio M."/>
            <person name="Oren A."/>
            <person name="Chaudhuri R."/>
            <person name="La Ragione R.M."/>
            <person name="Hildebrand F."/>
            <person name="Pallen M.J."/>
        </authorList>
    </citation>
    <scope>NUCLEOTIDE SEQUENCE [LARGE SCALE GENOMIC DNA]</scope>
    <source>
        <strain evidence="7 8">Sa2YVA2</strain>
    </source>
</reference>
<dbReference type="PANTHER" id="PTHR43649">
    <property type="entry name" value="ARABINOSE-BINDING PROTEIN-RELATED"/>
    <property type="match status" value="1"/>
</dbReference>
<accession>A0ABR8U9P3</accession>
<protein>
    <submittedName>
        <fullName evidence="7">Extracellular solute-binding protein</fullName>
    </submittedName>
</protein>
<evidence type="ECO:0000256" key="1">
    <source>
        <dbReference type="ARBA" id="ARBA00022475"/>
    </source>
</evidence>
<proteinExistence type="predicted"/>
<evidence type="ECO:0000256" key="5">
    <source>
        <dbReference type="ARBA" id="ARBA00023288"/>
    </source>
</evidence>
<keyword evidence="4" id="KW-0564">Palmitate</keyword>
<evidence type="ECO:0000256" key="6">
    <source>
        <dbReference type="SAM" id="SignalP"/>
    </source>
</evidence>
<keyword evidence="3" id="KW-0472">Membrane</keyword>
<evidence type="ECO:0000256" key="4">
    <source>
        <dbReference type="ARBA" id="ARBA00023139"/>
    </source>
</evidence>
<sequence>MKKVLLTFVMILMVGVLAACSDGEKNPKEATTKEGEAAGDSGAQTIKVVFKDDGPSNPVAVSYYEKLSEGLKKDLDLDVKFDLVEVAQGDYAEKLNLLLYSGEIPDLIYFQGADKQIADQGLLEDLTPYIEDSKYIKSIMNPYNEARLRNYPYLLWIKPLDNRVPVVRKDWFDQASSSATLMENPTVDNYKAFFKEIVQIGDTKNAVTVAGDIRELDYTFDMAFGINKTWLDSEKGFEHYKVSSQTKDKLEFYRQLYEEGLLDPQYLTKKHDTKQEVFYNGETAVIPGTNGKVIDIYNDRMRVLNGEESQLQVLPPAKGEYQGFGATDISKESRGLAISSQSKNKDLVFQVLDYLASPEGQKLDRLGFEGEHYNVVDGKVELTEKYYGDWYARYWEPNNVEFEVAESTPLLGDAAEKSLLSVADYYSEDNSFVLPEEYVAQWDAMENLYKEYSADIITGKKPLEAFDDYVKKWYAAGGESLTKYANDNLK</sequence>
<keyword evidence="2 6" id="KW-0732">Signal</keyword>
<evidence type="ECO:0000313" key="7">
    <source>
        <dbReference type="EMBL" id="MBD7984525.1"/>
    </source>
</evidence>
<dbReference type="Proteomes" id="UP000626786">
    <property type="component" value="Unassembled WGS sequence"/>
</dbReference>
<dbReference type="InterPro" id="IPR006059">
    <property type="entry name" value="SBP"/>
</dbReference>
<dbReference type="RefSeq" id="WP_191694227.1">
    <property type="nucleotide sequence ID" value="NZ_JACSQN010000006.1"/>
</dbReference>
<feature type="chain" id="PRO_5046855852" evidence="6">
    <location>
        <begin position="19"/>
        <end position="490"/>
    </location>
</feature>
<evidence type="ECO:0000256" key="3">
    <source>
        <dbReference type="ARBA" id="ARBA00023136"/>
    </source>
</evidence>
<evidence type="ECO:0000256" key="2">
    <source>
        <dbReference type="ARBA" id="ARBA00022729"/>
    </source>
</evidence>
<dbReference type="EMBL" id="JACSQN010000006">
    <property type="protein sequence ID" value="MBD7984525.1"/>
    <property type="molecule type" value="Genomic_DNA"/>
</dbReference>
<dbReference type="Gene3D" id="3.40.190.10">
    <property type="entry name" value="Periplasmic binding protein-like II"/>
    <property type="match status" value="2"/>
</dbReference>